<feature type="transmembrane region" description="Helical" evidence="2">
    <location>
        <begin position="190"/>
        <end position="215"/>
    </location>
</feature>
<feature type="transmembrane region" description="Helical" evidence="2">
    <location>
        <begin position="110"/>
        <end position="129"/>
    </location>
</feature>
<feature type="region of interest" description="Disordered" evidence="1">
    <location>
        <begin position="266"/>
        <end position="311"/>
    </location>
</feature>
<keyword evidence="2" id="KW-1133">Transmembrane helix</keyword>
<evidence type="ECO:0000313" key="5">
    <source>
        <dbReference type="Proteomes" id="UP000053328"/>
    </source>
</evidence>
<feature type="transmembrane region" description="Helical" evidence="2">
    <location>
        <begin position="71"/>
        <end position="90"/>
    </location>
</feature>
<dbReference type="VEuPathDB" id="FungiDB:PV08_05102"/>
<proteinExistence type="predicted"/>
<feature type="transmembrane region" description="Helical" evidence="2">
    <location>
        <begin position="227"/>
        <end position="250"/>
    </location>
</feature>
<reference evidence="4 5" key="1">
    <citation type="submission" date="2015-01" db="EMBL/GenBank/DDBJ databases">
        <title>The Genome Sequence of Exophiala spinifera CBS89968.</title>
        <authorList>
            <consortium name="The Broad Institute Genomics Platform"/>
            <person name="Cuomo C."/>
            <person name="de Hoog S."/>
            <person name="Gorbushina A."/>
            <person name="Stielow B."/>
            <person name="Teixiera M."/>
            <person name="Abouelleil A."/>
            <person name="Chapman S.B."/>
            <person name="Priest M."/>
            <person name="Young S.K."/>
            <person name="Wortman J."/>
            <person name="Nusbaum C."/>
            <person name="Birren B."/>
        </authorList>
    </citation>
    <scope>NUCLEOTIDE SEQUENCE [LARGE SCALE GENOMIC DNA]</scope>
    <source>
        <strain evidence="4 5">CBS 89968</strain>
    </source>
</reference>
<feature type="transmembrane region" description="Helical" evidence="2">
    <location>
        <begin position="39"/>
        <end position="59"/>
    </location>
</feature>
<dbReference type="PANTHER" id="PTHR42109:SF2">
    <property type="entry name" value="INTEGRAL MEMBRANE PROTEIN"/>
    <property type="match status" value="1"/>
</dbReference>
<dbReference type="PANTHER" id="PTHR42109">
    <property type="entry name" value="UNPLACED GENOMIC SCAFFOLD UM_SCAF_CONTIG_1.265, WHOLE GENOME SHOTGUN SEQUENCE"/>
    <property type="match status" value="1"/>
</dbReference>
<dbReference type="OrthoDB" id="2560628at2759"/>
<evidence type="ECO:0000259" key="3">
    <source>
        <dbReference type="Pfam" id="PF24800"/>
    </source>
</evidence>
<evidence type="ECO:0000256" key="1">
    <source>
        <dbReference type="SAM" id="MobiDB-lite"/>
    </source>
</evidence>
<evidence type="ECO:0000313" key="4">
    <source>
        <dbReference type="EMBL" id="KIW17907.1"/>
    </source>
</evidence>
<gene>
    <name evidence="4" type="ORF">PV08_05102</name>
</gene>
<name>A0A0D1ZZ20_9EURO</name>
<dbReference type="AlphaFoldDB" id="A0A0D1ZZ20"/>
<evidence type="ECO:0000256" key="2">
    <source>
        <dbReference type="SAM" id="Phobius"/>
    </source>
</evidence>
<keyword evidence="5" id="KW-1185">Reference proteome</keyword>
<dbReference type="RefSeq" id="XP_016238123.1">
    <property type="nucleotide sequence ID" value="XM_016379446.1"/>
</dbReference>
<feature type="compositionally biased region" description="Basic residues" evidence="1">
    <location>
        <begin position="271"/>
        <end position="285"/>
    </location>
</feature>
<dbReference type="Proteomes" id="UP000053328">
    <property type="component" value="Unassembled WGS sequence"/>
</dbReference>
<sequence length="311" mass="34808">MHFGSSSIVAVAELVVYVPSIILAFVVCARHGFSRSSGWYYTFTLCLIRIAGAVCQLITRKDHSIGLLKTVLVLSHIGLTPLLLSTLGMLSRIADWINARSPSPSLSIKYFRLAQLFVVLGAVFGIIGIESSSSSSSDGGGGDDHNAVNNSPTTWSKVAVICYVATYAMLLFLMARSLSFRRQLPGKERLLVPAVWVALPLVFVRLLYQVLVVFVHRGDFRRINAPIVVLVLMSVVEEFLVVFIFLFVGLRLDKLEESEQGPILSRPWKNRDRKQRRGGRRRRRQDKYQEPLSSYQAPVPMEYMGDRHGIP</sequence>
<keyword evidence="2" id="KW-0472">Membrane</keyword>
<feature type="transmembrane region" description="Helical" evidence="2">
    <location>
        <begin position="6"/>
        <end position="27"/>
    </location>
</feature>
<accession>A0A0D1ZZ20</accession>
<dbReference type="InterPro" id="IPR056119">
    <property type="entry name" value="DUF7702"/>
</dbReference>
<dbReference type="Pfam" id="PF24800">
    <property type="entry name" value="DUF7702"/>
    <property type="match status" value="1"/>
</dbReference>
<dbReference type="EMBL" id="KN847494">
    <property type="protein sequence ID" value="KIW17907.1"/>
    <property type="molecule type" value="Genomic_DNA"/>
</dbReference>
<organism evidence="4 5">
    <name type="scientific">Exophiala spinifera</name>
    <dbReference type="NCBI Taxonomy" id="91928"/>
    <lineage>
        <taxon>Eukaryota</taxon>
        <taxon>Fungi</taxon>
        <taxon>Dikarya</taxon>
        <taxon>Ascomycota</taxon>
        <taxon>Pezizomycotina</taxon>
        <taxon>Eurotiomycetes</taxon>
        <taxon>Chaetothyriomycetidae</taxon>
        <taxon>Chaetothyriales</taxon>
        <taxon>Herpotrichiellaceae</taxon>
        <taxon>Exophiala</taxon>
    </lineage>
</organism>
<dbReference type="HOGENOM" id="CLU_064985_0_1_1"/>
<feature type="domain" description="DUF7702" evidence="3">
    <location>
        <begin position="7"/>
        <end position="254"/>
    </location>
</feature>
<feature type="transmembrane region" description="Helical" evidence="2">
    <location>
        <begin position="158"/>
        <end position="178"/>
    </location>
</feature>
<protein>
    <recommendedName>
        <fullName evidence="3">DUF7702 domain-containing protein</fullName>
    </recommendedName>
</protein>
<keyword evidence="2" id="KW-0812">Transmembrane</keyword>
<dbReference type="STRING" id="91928.A0A0D1ZZ20"/>
<dbReference type="GeneID" id="27332185"/>